<name>A0A3T0ECT9_9PROT</name>
<sequence>MNLPSWWRVLRGRRATCMRACPAPGRLSLSSGACEIKSIILIGGIVRVYAARAK</sequence>
<proteinExistence type="predicted"/>
<gene>
    <name evidence="1" type="ORF">X907_2605</name>
</gene>
<protein>
    <submittedName>
        <fullName evidence="1">Uncharacterized protein</fullName>
    </submittedName>
</protein>
<dbReference type="KEGG" id="gak:X907_2605"/>
<evidence type="ECO:0000313" key="2">
    <source>
        <dbReference type="Proteomes" id="UP000286954"/>
    </source>
</evidence>
<evidence type="ECO:0000313" key="1">
    <source>
        <dbReference type="EMBL" id="AZU05116.1"/>
    </source>
</evidence>
<keyword evidence="2" id="KW-1185">Reference proteome</keyword>
<accession>A0A3T0ECT9</accession>
<dbReference type="EMBL" id="CP018911">
    <property type="protein sequence ID" value="AZU05116.1"/>
    <property type="molecule type" value="Genomic_DNA"/>
</dbReference>
<reference evidence="1 2" key="1">
    <citation type="submission" date="2016-12" db="EMBL/GenBank/DDBJ databases">
        <title>The genome of dimorphic prosthecate Glycocaulis alkaliphilus 6b-8t, isolated from crude oil dictates its adaptability in petroleum environments.</title>
        <authorList>
            <person name="Wu X.-L."/>
            <person name="Geng S."/>
        </authorList>
    </citation>
    <scope>NUCLEOTIDE SEQUENCE [LARGE SCALE GENOMIC DNA]</scope>
    <source>
        <strain evidence="1 2">6B-8</strain>
    </source>
</reference>
<dbReference type="AlphaFoldDB" id="A0A3T0ECT9"/>
<organism evidence="1 2">
    <name type="scientific">Glycocaulis alkaliphilus</name>
    <dbReference type="NCBI Taxonomy" id="1434191"/>
    <lineage>
        <taxon>Bacteria</taxon>
        <taxon>Pseudomonadati</taxon>
        <taxon>Pseudomonadota</taxon>
        <taxon>Alphaproteobacteria</taxon>
        <taxon>Maricaulales</taxon>
        <taxon>Maricaulaceae</taxon>
        <taxon>Glycocaulis</taxon>
    </lineage>
</organism>
<dbReference type="Proteomes" id="UP000286954">
    <property type="component" value="Chromosome"/>
</dbReference>